<sequence>MSDLFLLSERQMDLIKPYFPLAHGLSRVDDRRVLNGIGYMVPDDFQQRRPERMRLTQDFMQRLFLWSFPGVFDRIFTALTEQADR</sequence>
<organism evidence="1 2">
    <name type="scientific">Acetobacter sacchari</name>
    <dbReference type="NCBI Taxonomy" id="2661687"/>
    <lineage>
        <taxon>Bacteria</taxon>
        <taxon>Pseudomonadati</taxon>
        <taxon>Pseudomonadota</taxon>
        <taxon>Alphaproteobacteria</taxon>
        <taxon>Acetobacterales</taxon>
        <taxon>Acetobacteraceae</taxon>
        <taxon>Acetobacter</taxon>
    </lineage>
</organism>
<evidence type="ECO:0000313" key="1">
    <source>
        <dbReference type="EMBL" id="MBO1360474.1"/>
    </source>
</evidence>
<keyword evidence="2" id="KW-1185">Reference proteome</keyword>
<dbReference type="EMBL" id="JAFVMF010000011">
    <property type="protein sequence ID" value="MBO1360474.1"/>
    <property type="molecule type" value="Genomic_DNA"/>
</dbReference>
<dbReference type="RefSeq" id="WP_207881762.1">
    <property type="nucleotide sequence ID" value="NZ_JAFVMF010000011.1"/>
</dbReference>
<dbReference type="Proteomes" id="UP000664771">
    <property type="component" value="Unassembled WGS sequence"/>
</dbReference>
<evidence type="ECO:0000313" key="2">
    <source>
        <dbReference type="Proteomes" id="UP000664771"/>
    </source>
</evidence>
<evidence type="ECO:0008006" key="3">
    <source>
        <dbReference type="Google" id="ProtNLM"/>
    </source>
</evidence>
<reference evidence="1 2" key="1">
    <citation type="submission" date="2021-03" db="EMBL/GenBank/DDBJ databases">
        <title>The complete genome sequence of Acetobacter sacchari TBRC 11175.</title>
        <authorList>
            <person name="Charoenyingcharoen P."/>
            <person name="Yukphan P."/>
        </authorList>
    </citation>
    <scope>NUCLEOTIDE SEQUENCE [LARGE SCALE GENOMIC DNA]</scope>
    <source>
        <strain evidence="1 2">TBRC 11175</strain>
    </source>
</reference>
<proteinExistence type="predicted"/>
<protein>
    <recommendedName>
        <fullName evidence="3">Transposase</fullName>
    </recommendedName>
</protein>
<name>A0ABS3LX44_9PROT</name>
<comment type="caution">
    <text evidence="1">The sequence shown here is derived from an EMBL/GenBank/DDBJ whole genome shotgun (WGS) entry which is preliminary data.</text>
</comment>
<accession>A0ABS3LX44</accession>
<gene>
    <name evidence="1" type="ORF">J2D73_11810</name>
</gene>